<proteinExistence type="predicted"/>
<evidence type="ECO:0000313" key="1">
    <source>
        <dbReference type="EMBL" id="SUB14232.1"/>
    </source>
</evidence>
<dbReference type="AlphaFoldDB" id="A0A379A9I4"/>
<keyword evidence="2" id="KW-1185">Reference proteome</keyword>
<sequence length="54" mass="6149">MTVKCTKYDSYMTEGQSKVGPRRGPPRLFHSNRFCQVTWLIDVGPFDQGDVIGE</sequence>
<accession>A0A379A9I4</accession>
<protein>
    <submittedName>
        <fullName evidence="1">Uncharacterized protein</fullName>
    </submittedName>
</protein>
<organism evidence="1 2">
    <name type="scientific">Enterobacter agglomerans</name>
    <name type="common">Erwinia herbicola</name>
    <name type="synonym">Pantoea agglomerans</name>
    <dbReference type="NCBI Taxonomy" id="549"/>
    <lineage>
        <taxon>Bacteria</taxon>
        <taxon>Pseudomonadati</taxon>
        <taxon>Pseudomonadota</taxon>
        <taxon>Gammaproteobacteria</taxon>
        <taxon>Enterobacterales</taxon>
        <taxon>Erwiniaceae</taxon>
        <taxon>Pantoea</taxon>
        <taxon>Pantoea agglomerans group</taxon>
    </lineage>
</organism>
<evidence type="ECO:0000313" key="2">
    <source>
        <dbReference type="Proteomes" id="UP000254640"/>
    </source>
</evidence>
<dbReference type="Proteomes" id="UP000254640">
    <property type="component" value="Unassembled WGS sequence"/>
</dbReference>
<reference evidence="1 2" key="1">
    <citation type="submission" date="2018-06" db="EMBL/GenBank/DDBJ databases">
        <authorList>
            <consortium name="Pathogen Informatics"/>
            <person name="Doyle S."/>
        </authorList>
    </citation>
    <scope>NUCLEOTIDE SEQUENCE [LARGE SCALE GENOMIC DNA]</scope>
    <source>
        <strain evidence="1 2">NCTC9381</strain>
    </source>
</reference>
<gene>
    <name evidence="1" type="ORF">NCTC9381_00064</name>
</gene>
<dbReference type="EMBL" id="UGSO01000001">
    <property type="protein sequence ID" value="SUB14232.1"/>
    <property type="molecule type" value="Genomic_DNA"/>
</dbReference>
<name>A0A379A9I4_ENTAG</name>